<feature type="domain" description="FAD-binding FR-type" evidence="11">
    <location>
        <begin position="21"/>
        <end position="124"/>
    </location>
</feature>
<evidence type="ECO:0000256" key="3">
    <source>
        <dbReference type="ARBA" id="ARBA00022714"/>
    </source>
</evidence>
<dbReference type="PROSITE" id="PS00197">
    <property type="entry name" value="2FE2S_FER_1"/>
    <property type="match status" value="1"/>
</dbReference>
<dbReference type="CDD" id="cd06215">
    <property type="entry name" value="FNR_iron_sulfur_binding_1"/>
    <property type="match status" value="1"/>
</dbReference>
<dbReference type="PROSITE" id="PS51085">
    <property type="entry name" value="2FE2S_FER_2"/>
    <property type="match status" value="1"/>
</dbReference>
<dbReference type="InterPro" id="IPR036010">
    <property type="entry name" value="2Fe-2S_ferredoxin-like_sf"/>
</dbReference>
<dbReference type="Gene3D" id="2.40.30.10">
    <property type="entry name" value="Translation factors"/>
    <property type="match status" value="1"/>
</dbReference>
<dbReference type="Pfam" id="PF00970">
    <property type="entry name" value="FAD_binding_6"/>
    <property type="match status" value="1"/>
</dbReference>
<dbReference type="InterPro" id="IPR039261">
    <property type="entry name" value="FNR_nucleotide-bd"/>
</dbReference>
<comment type="cofactor">
    <cofactor evidence="1">
        <name>FAD</name>
        <dbReference type="ChEBI" id="CHEBI:57692"/>
    </cofactor>
</comment>
<comment type="similarity">
    <text evidence="9">In the N-terminal section; belongs to the FAD-binding oxidoreductase type 6 family.</text>
</comment>
<keyword evidence="2" id="KW-0285">Flavoprotein</keyword>
<keyword evidence="8" id="KW-0411">Iron-sulfur</keyword>
<dbReference type="PROSITE" id="PS51384">
    <property type="entry name" value="FAD_FR"/>
    <property type="match status" value="1"/>
</dbReference>
<evidence type="ECO:0000256" key="5">
    <source>
        <dbReference type="ARBA" id="ARBA00022827"/>
    </source>
</evidence>
<evidence type="ECO:0000259" key="11">
    <source>
        <dbReference type="PROSITE" id="PS51384"/>
    </source>
</evidence>
<dbReference type="InterPro" id="IPR008333">
    <property type="entry name" value="Cbr1-like_FAD-bd_dom"/>
</dbReference>
<dbReference type="InterPro" id="IPR017938">
    <property type="entry name" value="Riboflavin_synthase-like_b-brl"/>
</dbReference>
<protein>
    <submittedName>
        <fullName evidence="12">Hybrid-cluster NAD(P)-dependent oxidoreductase</fullName>
    </submittedName>
</protein>
<dbReference type="EMBL" id="JAJBZT010000013">
    <property type="protein sequence ID" value="MCB6185176.1"/>
    <property type="molecule type" value="Genomic_DNA"/>
</dbReference>
<dbReference type="Pfam" id="PF00175">
    <property type="entry name" value="NAD_binding_1"/>
    <property type="match status" value="1"/>
</dbReference>
<dbReference type="PANTHER" id="PTHR47354:SF6">
    <property type="entry name" value="NADH OXIDOREDUCTASE HCR"/>
    <property type="match status" value="1"/>
</dbReference>
<keyword evidence="13" id="KW-1185">Reference proteome</keyword>
<dbReference type="InterPro" id="IPR050415">
    <property type="entry name" value="MRET"/>
</dbReference>
<gene>
    <name evidence="12" type="ORF">LIN78_16645</name>
</gene>
<dbReference type="InterPro" id="IPR017927">
    <property type="entry name" value="FAD-bd_FR_type"/>
</dbReference>
<dbReference type="SUPFAM" id="SSF54292">
    <property type="entry name" value="2Fe-2S ferredoxin-like"/>
    <property type="match status" value="1"/>
</dbReference>
<dbReference type="PANTHER" id="PTHR47354">
    <property type="entry name" value="NADH OXIDOREDUCTASE HCR"/>
    <property type="match status" value="1"/>
</dbReference>
<dbReference type="Pfam" id="PF00111">
    <property type="entry name" value="Fer2"/>
    <property type="match status" value="1"/>
</dbReference>
<evidence type="ECO:0000259" key="10">
    <source>
        <dbReference type="PROSITE" id="PS51085"/>
    </source>
</evidence>
<keyword evidence="4" id="KW-0479">Metal-binding</keyword>
<accession>A0ABS8DAD7</accession>
<dbReference type="InterPro" id="IPR012675">
    <property type="entry name" value="Beta-grasp_dom_sf"/>
</dbReference>
<evidence type="ECO:0000256" key="4">
    <source>
        <dbReference type="ARBA" id="ARBA00022723"/>
    </source>
</evidence>
<organism evidence="12 13">
    <name type="scientific">Leeia speluncae</name>
    <dbReference type="NCBI Taxonomy" id="2884804"/>
    <lineage>
        <taxon>Bacteria</taxon>
        <taxon>Pseudomonadati</taxon>
        <taxon>Pseudomonadota</taxon>
        <taxon>Betaproteobacteria</taxon>
        <taxon>Neisseriales</taxon>
        <taxon>Leeiaceae</taxon>
        <taxon>Leeia</taxon>
    </lineage>
</organism>
<name>A0ABS8DAD7_9NEIS</name>
<comment type="caution">
    <text evidence="12">The sequence shown here is derived from an EMBL/GenBank/DDBJ whole genome shotgun (WGS) entry which is preliminary data.</text>
</comment>
<evidence type="ECO:0000256" key="6">
    <source>
        <dbReference type="ARBA" id="ARBA00023002"/>
    </source>
</evidence>
<evidence type="ECO:0000313" key="13">
    <source>
        <dbReference type="Proteomes" id="UP001165395"/>
    </source>
</evidence>
<evidence type="ECO:0000256" key="2">
    <source>
        <dbReference type="ARBA" id="ARBA00022630"/>
    </source>
</evidence>
<reference evidence="12" key="1">
    <citation type="submission" date="2021-10" db="EMBL/GenBank/DDBJ databases">
        <title>The complete genome sequence of Leeia sp. TBRC 13508.</title>
        <authorList>
            <person name="Charoenyingcharoen P."/>
            <person name="Yukphan P."/>
        </authorList>
    </citation>
    <scope>NUCLEOTIDE SEQUENCE</scope>
    <source>
        <strain evidence="12">TBRC 13508</strain>
    </source>
</reference>
<feature type="domain" description="2Fe-2S ferredoxin-type" evidence="10">
    <location>
        <begin position="286"/>
        <end position="370"/>
    </location>
</feature>
<dbReference type="SUPFAM" id="SSF52343">
    <property type="entry name" value="Ferredoxin reductase-like, C-terminal NADP-linked domain"/>
    <property type="match status" value="1"/>
</dbReference>
<keyword evidence="7" id="KW-0408">Iron</keyword>
<keyword evidence="5" id="KW-0274">FAD</keyword>
<evidence type="ECO:0000256" key="9">
    <source>
        <dbReference type="ARBA" id="ARBA00061434"/>
    </source>
</evidence>
<proteinExistence type="inferred from homology"/>
<evidence type="ECO:0000256" key="1">
    <source>
        <dbReference type="ARBA" id="ARBA00001974"/>
    </source>
</evidence>
<dbReference type="InterPro" id="IPR001041">
    <property type="entry name" value="2Fe-2S_ferredoxin-type"/>
</dbReference>
<keyword evidence="3" id="KW-0001">2Fe-2S</keyword>
<dbReference type="InterPro" id="IPR006058">
    <property type="entry name" value="2Fe2S_fd_BS"/>
</dbReference>
<keyword evidence="6" id="KW-0560">Oxidoreductase</keyword>
<dbReference type="CDD" id="cd00207">
    <property type="entry name" value="fer2"/>
    <property type="match status" value="1"/>
</dbReference>
<dbReference type="RefSeq" id="WP_227182007.1">
    <property type="nucleotide sequence ID" value="NZ_JAJBZT010000013.1"/>
</dbReference>
<dbReference type="Gene3D" id="3.10.20.30">
    <property type="match status" value="1"/>
</dbReference>
<evidence type="ECO:0000256" key="8">
    <source>
        <dbReference type="ARBA" id="ARBA00023014"/>
    </source>
</evidence>
<dbReference type="Gene3D" id="3.40.50.80">
    <property type="entry name" value="Nucleotide-binding domain of ferredoxin-NADP reductase (FNR) module"/>
    <property type="match status" value="1"/>
</dbReference>
<evidence type="ECO:0000313" key="12">
    <source>
        <dbReference type="EMBL" id="MCB6185176.1"/>
    </source>
</evidence>
<evidence type="ECO:0000256" key="7">
    <source>
        <dbReference type="ARBA" id="ARBA00023004"/>
    </source>
</evidence>
<sequence>MTTTLTLPDFSQAAPSAWQPGVDDTVKCVGIRQETHDVKTFVFRSIEPRRFAYHPGQFLTLELNINGETVNRCYTLSSTPTRPDTVSITVKRVPGGVVSNWLHDNLKVGDDVSVLGPSGEFSSFSLAPNAPKYLYLSAGSGVTPLMSMSRAHVDMSSNRDIVFLHSARSPSDVIFARELQAMSRHQPGFRHAVICERPGVDEDYAGYLGYLSAPMLELIAPDYKEREVFCCGPAPYMTAVKNVLQSLGFDMTHYHEESFSFETLNAASEETADVPAGDADSSSDGFKLSFTKSDLVVSCQPPKTLLAAAKEAGMRFPSSCSQGLCGTCKTKLVSGEVDMKHGGGIRQREIDQGWILPCCSIPKTDVVLDR</sequence>
<dbReference type="Proteomes" id="UP001165395">
    <property type="component" value="Unassembled WGS sequence"/>
</dbReference>
<dbReference type="PRINTS" id="PR00406">
    <property type="entry name" value="CYTB5RDTASE"/>
</dbReference>
<dbReference type="InterPro" id="IPR001433">
    <property type="entry name" value="OxRdtase_FAD/NAD-bd"/>
</dbReference>
<dbReference type="SUPFAM" id="SSF63380">
    <property type="entry name" value="Riboflavin synthase domain-like"/>
    <property type="match status" value="1"/>
</dbReference>